<protein>
    <recommendedName>
        <fullName evidence="4">YtkA-like domain-containing protein</fullName>
    </recommendedName>
</protein>
<feature type="signal peptide" evidence="1">
    <location>
        <begin position="1"/>
        <end position="21"/>
    </location>
</feature>
<evidence type="ECO:0008006" key="4">
    <source>
        <dbReference type="Google" id="ProtNLM"/>
    </source>
</evidence>
<keyword evidence="3" id="KW-1185">Reference proteome</keyword>
<organism evidence="2 3">
    <name type="scientific">Malonomonas rubra DSM 5091</name>
    <dbReference type="NCBI Taxonomy" id="1122189"/>
    <lineage>
        <taxon>Bacteria</taxon>
        <taxon>Pseudomonadati</taxon>
        <taxon>Thermodesulfobacteriota</taxon>
        <taxon>Desulfuromonadia</taxon>
        <taxon>Desulfuromonadales</taxon>
        <taxon>Geopsychrobacteraceae</taxon>
        <taxon>Malonomonas</taxon>
    </lineage>
</organism>
<evidence type="ECO:0000313" key="2">
    <source>
        <dbReference type="EMBL" id="SHI51432.1"/>
    </source>
</evidence>
<dbReference type="RefSeq" id="WP_072904953.1">
    <property type="nucleotide sequence ID" value="NZ_FQZT01000001.1"/>
</dbReference>
<keyword evidence="1" id="KW-0732">Signal</keyword>
<dbReference type="AlphaFoldDB" id="A0A1M6BRS9"/>
<evidence type="ECO:0000313" key="3">
    <source>
        <dbReference type="Proteomes" id="UP000184171"/>
    </source>
</evidence>
<gene>
    <name evidence="2" type="ORF">SAMN02745165_00278</name>
</gene>
<evidence type="ECO:0000256" key="1">
    <source>
        <dbReference type="SAM" id="SignalP"/>
    </source>
</evidence>
<dbReference type="OrthoDB" id="5397223at2"/>
<dbReference type="STRING" id="1122189.SAMN02745165_00278"/>
<reference evidence="2 3" key="1">
    <citation type="submission" date="2016-11" db="EMBL/GenBank/DDBJ databases">
        <authorList>
            <person name="Jaros S."/>
            <person name="Januszkiewicz K."/>
            <person name="Wedrychowicz H."/>
        </authorList>
    </citation>
    <scope>NUCLEOTIDE SEQUENCE [LARGE SCALE GENOMIC DNA]</scope>
    <source>
        <strain evidence="2 3">DSM 5091</strain>
    </source>
</reference>
<proteinExistence type="predicted"/>
<sequence length="148" mass="15950">MKKQILVLVMVFLMFPLAAIAMQHGESHGGMSMGGSMIMLQDIEVDGVMASGHMLDTREKMAALGMKETHHFMVGFMNTEGEGLSDGVVALKIQAPDGSVGGPIRLMAMNGAFGSDVTLDQKGMYKFTIGSKLADGKKRSFEMSYHSK</sequence>
<name>A0A1M6BRS9_MALRU</name>
<dbReference type="Proteomes" id="UP000184171">
    <property type="component" value="Unassembled WGS sequence"/>
</dbReference>
<dbReference type="EMBL" id="FQZT01000001">
    <property type="protein sequence ID" value="SHI51432.1"/>
    <property type="molecule type" value="Genomic_DNA"/>
</dbReference>
<feature type="chain" id="PRO_5012025343" description="YtkA-like domain-containing protein" evidence="1">
    <location>
        <begin position="22"/>
        <end position="148"/>
    </location>
</feature>
<accession>A0A1M6BRS9</accession>